<keyword evidence="4" id="KW-1185">Reference proteome</keyword>
<keyword evidence="1" id="KW-0479">Metal-binding</keyword>
<dbReference type="EMBL" id="CP011125">
    <property type="protein sequence ID" value="AKF11340.1"/>
    <property type="molecule type" value="Genomic_DNA"/>
</dbReference>
<proteinExistence type="predicted"/>
<dbReference type="GO" id="GO:0016829">
    <property type="term" value="F:lyase activity"/>
    <property type="evidence" value="ECO:0007669"/>
    <property type="project" value="UniProtKB-KW"/>
</dbReference>
<dbReference type="PANTHER" id="PTHR33542:SF3">
    <property type="entry name" value="SIROHYDROCHLORIN FERROCHELATASE, CHLOROPLASTIC"/>
    <property type="match status" value="1"/>
</dbReference>
<sequence>MRAILLVDHGSRVDAANAQLGDVAQLVARIAGDGTIVRHAHMELATPSIPEGIDALVREGATEIVVVPYFLAPGRHATSDVPRIASEAASKHPAVNVRVAAPLGVHELLARLVLVRARE</sequence>
<dbReference type="PANTHER" id="PTHR33542">
    <property type="entry name" value="SIROHYDROCHLORIN FERROCHELATASE, CHLOROPLASTIC"/>
    <property type="match status" value="1"/>
</dbReference>
<dbReference type="CDD" id="cd03416">
    <property type="entry name" value="CbiX_SirB_N"/>
    <property type="match status" value="1"/>
</dbReference>
<dbReference type="SUPFAM" id="SSF53800">
    <property type="entry name" value="Chelatase"/>
    <property type="match status" value="1"/>
</dbReference>
<name>A0A0F6WA96_9BACT</name>
<dbReference type="RefSeq" id="WP_053238215.1">
    <property type="nucleotide sequence ID" value="NZ_CP011125.1"/>
</dbReference>
<evidence type="ECO:0000313" key="4">
    <source>
        <dbReference type="Proteomes" id="UP000034883"/>
    </source>
</evidence>
<dbReference type="KEGG" id="samy:DB32_008489"/>
<dbReference type="InterPro" id="IPR002762">
    <property type="entry name" value="CbiX-like"/>
</dbReference>
<dbReference type="Pfam" id="PF01903">
    <property type="entry name" value="CbiX"/>
    <property type="match status" value="1"/>
</dbReference>
<gene>
    <name evidence="3" type="ORF">DB32_008489</name>
</gene>
<evidence type="ECO:0000256" key="2">
    <source>
        <dbReference type="ARBA" id="ARBA00023239"/>
    </source>
</evidence>
<accession>A0A0F6WA96</accession>
<keyword evidence="2" id="KW-0456">Lyase</keyword>
<dbReference type="Proteomes" id="UP000034883">
    <property type="component" value="Chromosome"/>
</dbReference>
<dbReference type="Gene3D" id="3.40.50.1400">
    <property type="match status" value="1"/>
</dbReference>
<dbReference type="AlphaFoldDB" id="A0A0F6WA96"/>
<evidence type="ECO:0000313" key="3">
    <source>
        <dbReference type="EMBL" id="AKF11340.1"/>
    </source>
</evidence>
<evidence type="ECO:0000256" key="1">
    <source>
        <dbReference type="ARBA" id="ARBA00022723"/>
    </source>
</evidence>
<dbReference type="OrthoDB" id="9797895at2"/>
<dbReference type="STRING" id="927083.DB32_008489"/>
<dbReference type="InterPro" id="IPR050963">
    <property type="entry name" value="Sirohydro_Cobaltochel/CbiX"/>
</dbReference>
<reference evidence="3 4" key="1">
    <citation type="submission" date="2015-03" db="EMBL/GenBank/DDBJ databases">
        <title>Genome assembly of Sandaracinus amylolyticus DSM 53668.</title>
        <authorList>
            <person name="Sharma G."/>
            <person name="Subramanian S."/>
        </authorList>
    </citation>
    <scope>NUCLEOTIDE SEQUENCE [LARGE SCALE GENOMIC DNA]</scope>
    <source>
        <strain evidence="3 4">DSM 53668</strain>
    </source>
</reference>
<protein>
    <submittedName>
        <fullName evidence="3">Sirohydrochlorin cobaltochelatase</fullName>
    </submittedName>
</protein>
<dbReference type="GO" id="GO:0046872">
    <property type="term" value="F:metal ion binding"/>
    <property type="evidence" value="ECO:0007669"/>
    <property type="project" value="UniProtKB-KW"/>
</dbReference>
<organism evidence="3 4">
    <name type="scientific">Sandaracinus amylolyticus</name>
    <dbReference type="NCBI Taxonomy" id="927083"/>
    <lineage>
        <taxon>Bacteria</taxon>
        <taxon>Pseudomonadati</taxon>
        <taxon>Myxococcota</taxon>
        <taxon>Polyangia</taxon>
        <taxon>Polyangiales</taxon>
        <taxon>Sandaracinaceae</taxon>
        <taxon>Sandaracinus</taxon>
    </lineage>
</organism>